<dbReference type="InterPro" id="IPR002182">
    <property type="entry name" value="NB-ARC"/>
</dbReference>
<evidence type="ECO:0000256" key="4">
    <source>
        <dbReference type="SAM" id="MobiDB-lite"/>
    </source>
</evidence>
<dbReference type="InterPro" id="IPR024983">
    <property type="entry name" value="CHAT_dom"/>
</dbReference>
<feature type="repeat" description="WD" evidence="3">
    <location>
        <begin position="1379"/>
        <end position="1420"/>
    </location>
</feature>
<dbReference type="CDD" id="cd00200">
    <property type="entry name" value="WD40"/>
    <property type="match status" value="2"/>
</dbReference>
<dbReference type="InterPro" id="IPR015943">
    <property type="entry name" value="WD40/YVTN_repeat-like_dom_sf"/>
</dbReference>
<comment type="caution">
    <text evidence="6">The sequence shown here is derived from an EMBL/GenBank/DDBJ whole genome shotgun (WGS) entry which is preliminary data.</text>
</comment>
<feature type="region of interest" description="Disordered" evidence="4">
    <location>
        <begin position="48"/>
        <end position="67"/>
    </location>
</feature>
<dbReference type="Gene3D" id="3.40.50.300">
    <property type="entry name" value="P-loop containing nucleotide triphosphate hydrolases"/>
    <property type="match status" value="1"/>
</dbReference>
<dbReference type="InterPro" id="IPR003593">
    <property type="entry name" value="AAA+_ATPase"/>
</dbReference>
<dbReference type="SUPFAM" id="SSF141571">
    <property type="entry name" value="Pentapeptide repeat-like"/>
    <property type="match status" value="1"/>
</dbReference>
<feature type="repeat" description="WD" evidence="3">
    <location>
        <begin position="857"/>
        <end position="891"/>
    </location>
</feature>
<sequence>MTLQMGEDGASFHTSLDGKLPPFPQIPSLYTIWQSEYRHFLNPSRVEGASLGKKPATQQRASHSVPDVNEKAEDLIKNLNEWLNSETFRPIKDKLQQKLKTDDTVRVIIQTEDSLLRRLPWYLWDLFANYRLAEVALSSPAFERVEKSLQPKAKVRILAILGDRSHSQTDMAIDIEADRQFLESLPDAETVFLVEPNRQEFNDKLWDKNGWDILFFAGHSSSQPDAITGKMYINPNENITIPDLELALKKAIERGLQLAIFNSCDGLGIAKNLAELHIPQIIVMREAVPDLVAKEFLKYFLSSFSSGQSLYISVREGRERLHGLENYFPCASWLPVICQNPAENPVSWQELRGFEGGINWGKVSQKAFSNVGEVSSYYKEDLQEAINISKSQFFGRTEELNNLENLLNERKYSLINLVGMAGIGKSSLAAKFTEKIKNRFKYVVWKDMRIASSLENTINSLLNFFSAESNLSYSYASTDKIQRLIEFFKYNNCLVIFDNLTDILDESQSYIYKKDWQEFDHLLQQLIKSERNQSIVLVTSDECPYSFSKMPIESRLYKKFNVPGLNLQDVRNWLEALQLYLQTGYLDTDPQHEYLWERFVNYYGGNPSLLEIVAKFIEESNDGKISRLINYQDGSQYSLLEKIQVHLDRQFRIDDIEKKILYLIAINVEPLTLQQIKIAIPGDIYLRKLETFSLIKNYSRADEETVYEQIPLVRDYLTKNFINNIVSEILHNEPCLINEFILLDSQAKDYIKDIQKRRIIKPIIDKLLHPTGMGGRMPIKKKLENMLLSWSEQEPTTGYMGGNIINLLTYLEINLSGRNFSNIPLGKVDFQEQELREVDFSGSDLSNAVFFENFGCIHSICFAPNGKYFATAEANGTIRLWEVDTYKQVCSFNDEASTSQIWSIAFSRDGTKIASGGEDKIIRLWNVETGEKIKEILDNQCIYSIIFSQNDNILISAGDERIALLDINIGSCQPILVTTQVNSVAINTDSILASGYQDGTVRLWNIKDIAYPQLLGESKEHNQTVRCIVFNSDNVTFASASEDGTIKIWGINSEQSLQCLQTLKKDQIKQVWTLAFSEDGKTLATGSSDKNYSGFDEHHTIHLWNNNNGKYEYDQRLGAHKNQLRTVSFRSQNEQSNLLVSGGDDHTIKIWDVETKKCQKTIQGYTNRIWSVSFSPCGTKIVSGSEDNKIRLWNLGSKKCIHKLDKHTDWIWSVVFSPDGKMIASGSEDNTIRLWKLKNDRWINEDKDALKEHTDRVRAVAFSPNGQKLLSGGNDRKIVLWDLTTRKPLKILDEFRGGHTHRILSLAFSPDNRLVASSSRDKTIRLWNWSTDEVRILGEHDNQVHSIAFSPNGDTLISGGFDNQLKLWHLNEQELNETIGQHGDRILCVAFHPDGLVVASSGHDKKICLWSIKNKECIRILEGHQAAVEAISFSPKGGILVSSSQDQTIKIWDIFTGECLDTLEPDSKPYEGMNISGVQGLTDAQKATLIALGAVADE</sequence>
<feature type="repeat" description="WD" evidence="3">
    <location>
        <begin position="1296"/>
        <end position="1337"/>
    </location>
</feature>
<dbReference type="PROSITE" id="PS50082">
    <property type="entry name" value="WD_REPEATS_2"/>
    <property type="match status" value="12"/>
</dbReference>
<evidence type="ECO:0000256" key="1">
    <source>
        <dbReference type="ARBA" id="ARBA00022574"/>
    </source>
</evidence>
<name>A0ABV4XIR8_9CYAN</name>
<evidence type="ECO:0000313" key="7">
    <source>
        <dbReference type="Proteomes" id="UP001576784"/>
    </source>
</evidence>
<feature type="repeat" description="WD" evidence="3">
    <location>
        <begin position="1162"/>
        <end position="1203"/>
    </location>
</feature>
<gene>
    <name evidence="6" type="ORF">ACE1CI_01520</name>
</gene>
<dbReference type="InterPro" id="IPR056829">
    <property type="entry name" value="Beta-prop_TEP1_2nd"/>
</dbReference>
<feature type="repeat" description="WD" evidence="3">
    <location>
        <begin position="1337"/>
        <end position="1378"/>
    </location>
</feature>
<dbReference type="PRINTS" id="PR00320">
    <property type="entry name" value="GPROTEINBRPT"/>
</dbReference>
<feature type="repeat" description="WD" evidence="3">
    <location>
        <begin position="1204"/>
        <end position="1245"/>
    </location>
</feature>
<feature type="repeat" description="WD" evidence="3">
    <location>
        <begin position="1117"/>
        <end position="1161"/>
    </location>
</feature>
<dbReference type="Gene3D" id="2.160.20.80">
    <property type="entry name" value="E3 ubiquitin-protein ligase SopA"/>
    <property type="match status" value="1"/>
</dbReference>
<keyword evidence="7" id="KW-1185">Reference proteome</keyword>
<dbReference type="SUPFAM" id="SSF50998">
    <property type="entry name" value="Quinoprotein alcohol dehydrogenase-like"/>
    <property type="match status" value="2"/>
</dbReference>
<evidence type="ECO:0000256" key="2">
    <source>
        <dbReference type="ARBA" id="ARBA00022737"/>
    </source>
</evidence>
<dbReference type="Pfam" id="PF00931">
    <property type="entry name" value="NB-ARC"/>
    <property type="match status" value="1"/>
</dbReference>
<keyword evidence="2" id="KW-0677">Repeat</keyword>
<proteinExistence type="predicted"/>
<dbReference type="RefSeq" id="WP_413261278.1">
    <property type="nucleotide sequence ID" value="NZ_JBHFNR010000015.1"/>
</dbReference>
<accession>A0ABV4XIR8</accession>
<keyword evidence="1 3" id="KW-0853">WD repeat</keyword>
<feature type="domain" description="AAA+ ATPase" evidence="5">
    <location>
        <begin position="411"/>
        <end position="566"/>
    </location>
</feature>
<dbReference type="InterPro" id="IPR019775">
    <property type="entry name" value="WD40_repeat_CS"/>
</dbReference>
<dbReference type="PANTHER" id="PTHR19848">
    <property type="entry name" value="WD40 REPEAT PROTEIN"/>
    <property type="match status" value="1"/>
</dbReference>
<evidence type="ECO:0000259" key="5">
    <source>
        <dbReference type="SMART" id="SM00382"/>
    </source>
</evidence>
<dbReference type="PANTHER" id="PTHR19848:SF8">
    <property type="entry name" value="F-BOX AND WD REPEAT DOMAIN CONTAINING 7"/>
    <property type="match status" value="1"/>
</dbReference>
<dbReference type="InterPro" id="IPR020472">
    <property type="entry name" value="WD40_PAC1"/>
</dbReference>
<dbReference type="Proteomes" id="UP001576784">
    <property type="component" value="Unassembled WGS sequence"/>
</dbReference>
<evidence type="ECO:0000256" key="3">
    <source>
        <dbReference type="PROSITE-ProRule" id="PRU00221"/>
    </source>
</evidence>
<feature type="repeat" description="WD" evidence="3">
    <location>
        <begin position="1421"/>
        <end position="1462"/>
    </location>
</feature>
<dbReference type="InterPro" id="IPR036322">
    <property type="entry name" value="WD40_repeat_dom_sf"/>
</dbReference>
<dbReference type="SUPFAM" id="SSF52540">
    <property type="entry name" value="P-loop containing nucleoside triphosphate hydrolases"/>
    <property type="match status" value="1"/>
</dbReference>
<reference evidence="6 7" key="1">
    <citation type="submission" date="2024-09" db="EMBL/GenBank/DDBJ databases">
        <title>Floridaenema gen nov. (Aerosakkonemataceae, Aerosakkonematales ord. nov., Cyanobacteria) from benthic tropical and subtropical fresh waters, with the description of four new species.</title>
        <authorList>
            <person name="Moretto J.A."/>
            <person name="Berthold D.E."/>
            <person name="Lefler F.W."/>
            <person name="Huang I.-S."/>
            <person name="Laughinghouse H. IV."/>
        </authorList>
    </citation>
    <scope>NUCLEOTIDE SEQUENCE [LARGE SCALE GENOMIC DNA]</scope>
    <source>
        <strain evidence="6 7">BLCC-F50</strain>
    </source>
</reference>
<dbReference type="SUPFAM" id="SSF50978">
    <property type="entry name" value="WD40 repeat-like"/>
    <property type="match status" value="1"/>
</dbReference>
<feature type="repeat" description="WD" evidence="3">
    <location>
        <begin position="1018"/>
        <end position="1059"/>
    </location>
</feature>
<evidence type="ECO:0000313" key="6">
    <source>
        <dbReference type="EMBL" id="MFB2891600.1"/>
    </source>
</evidence>
<dbReference type="Pfam" id="PF25047">
    <property type="entry name" value="Beta-prop_TEP1_2nd"/>
    <property type="match status" value="1"/>
</dbReference>
<dbReference type="InterPro" id="IPR001680">
    <property type="entry name" value="WD40_rpt"/>
</dbReference>
<protein>
    <submittedName>
        <fullName evidence="6">CHAT domain-containing protein</fullName>
    </submittedName>
</protein>
<feature type="repeat" description="WD" evidence="3">
    <location>
        <begin position="894"/>
        <end position="935"/>
    </location>
</feature>
<dbReference type="SMART" id="SM00320">
    <property type="entry name" value="WD40"/>
    <property type="match status" value="14"/>
</dbReference>
<organism evidence="6 7">
    <name type="scientific">Floridaenema flaviceps BLCC-F50</name>
    <dbReference type="NCBI Taxonomy" id="3153642"/>
    <lineage>
        <taxon>Bacteria</taxon>
        <taxon>Bacillati</taxon>
        <taxon>Cyanobacteriota</taxon>
        <taxon>Cyanophyceae</taxon>
        <taxon>Oscillatoriophycideae</taxon>
        <taxon>Aerosakkonematales</taxon>
        <taxon>Aerosakkonemataceae</taxon>
        <taxon>Floridanema</taxon>
        <taxon>Floridanema flaviceps</taxon>
    </lineage>
</organism>
<dbReference type="PROSITE" id="PS00678">
    <property type="entry name" value="WD_REPEATS_1"/>
    <property type="match status" value="6"/>
</dbReference>
<dbReference type="Pfam" id="PF12770">
    <property type="entry name" value="CHAT"/>
    <property type="match status" value="1"/>
</dbReference>
<dbReference type="InterPro" id="IPR027417">
    <property type="entry name" value="P-loop_NTPase"/>
</dbReference>
<dbReference type="Gene3D" id="2.130.10.10">
    <property type="entry name" value="YVTN repeat-like/Quinoprotein amine dehydrogenase"/>
    <property type="match status" value="5"/>
</dbReference>
<dbReference type="InterPro" id="IPR011047">
    <property type="entry name" value="Quinoprotein_ADH-like_sf"/>
</dbReference>
<feature type="repeat" description="WD" evidence="3">
    <location>
        <begin position="981"/>
        <end position="1007"/>
    </location>
</feature>
<dbReference type="Pfam" id="PF00400">
    <property type="entry name" value="WD40"/>
    <property type="match status" value="8"/>
</dbReference>
<dbReference type="EMBL" id="JBHFNR010000015">
    <property type="protein sequence ID" value="MFB2891600.1"/>
    <property type="molecule type" value="Genomic_DNA"/>
</dbReference>
<dbReference type="PROSITE" id="PS50294">
    <property type="entry name" value="WD_REPEATS_REGION"/>
    <property type="match status" value="11"/>
</dbReference>
<feature type="repeat" description="WD" evidence="3">
    <location>
        <begin position="1250"/>
        <end position="1291"/>
    </location>
</feature>
<dbReference type="SMART" id="SM00382">
    <property type="entry name" value="AAA"/>
    <property type="match status" value="1"/>
</dbReference>